<organism evidence="5 6">
    <name type="scientific">Veronia nyctiphanis</name>
    <dbReference type="NCBI Taxonomy" id="1278244"/>
    <lineage>
        <taxon>Bacteria</taxon>
        <taxon>Pseudomonadati</taxon>
        <taxon>Pseudomonadota</taxon>
        <taxon>Gammaproteobacteria</taxon>
        <taxon>Vibrionales</taxon>
        <taxon>Vibrionaceae</taxon>
        <taxon>Veronia</taxon>
    </lineage>
</organism>
<dbReference type="PANTHER" id="PTHR33204">
    <property type="entry name" value="TRANSCRIPTIONAL REGULATOR, MARR FAMILY"/>
    <property type="match status" value="1"/>
</dbReference>
<dbReference type="PANTHER" id="PTHR33204:SF37">
    <property type="entry name" value="HTH-TYPE TRANSCRIPTIONAL REGULATOR YODB"/>
    <property type="match status" value="1"/>
</dbReference>
<dbReference type="PROSITE" id="PS51118">
    <property type="entry name" value="HTH_HXLR"/>
    <property type="match status" value="1"/>
</dbReference>
<dbReference type="Pfam" id="PF01638">
    <property type="entry name" value="HxlR"/>
    <property type="match status" value="1"/>
</dbReference>
<dbReference type="SUPFAM" id="SSF46785">
    <property type="entry name" value="Winged helix' DNA-binding domain"/>
    <property type="match status" value="1"/>
</dbReference>
<evidence type="ECO:0000259" key="4">
    <source>
        <dbReference type="PROSITE" id="PS51118"/>
    </source>
</evidence>
<accession>A0A4Q0YQ58</accession>
<dbReference type="OrthoDB" id="8904061at2"/>
<evidence type="ECO:0000256" key="2">
    <source>
        <dbReference type="ARBA" id="ARBA00023125"/>
    </source>
</evidence>
<evidence type="ECO:0000313" key="5">
    <source>
        <dbReference type="EMBL" id="RXJ72144.1"/>
    </source>
</evidence>
<gene>
    <name evidence="5" type="ORF">CS022_17935</name>
</gene>
<dbReference type="RefSeq" id="WP_129123413.1">
    <property type="nucleotide sequence ID" value="NZ_PEIB01000026.1"/>
</dbReference>
<reference evidence="5 6" key="1">
    <citation type="submission" date="2017-10" db="EMBL/GenBank/DDBJ databases">
        <title>Nyctiphanis sp. nov., isolated from the stomach of the euphausiid Nyctiphanes simplex (Hansen, 1911) in the Gulf of California.</title>
        <authorList>
            <person name="Gomez-Gil B."/>
            <person name="Aguilar-Mendez M."/>
            <person name="Lopez-Cortes A."/>
            <person name="Gomez-Gutierrez J."/>
            <person name="Roque A."/>
            <person name="Lang E."/>
            <person name="Gonzalez-Castillo A."/>
        </authorList>
    </citation>
    <scope>NUCLEOTIDE SEQUENCE [LARGE SCALE GENOMIC DNA]</scope>
    <source>
        <strain evidence="5 6">CAIM 600</strain>
    </source>
</reference>
<keyword evidence="1" id="KW-0805">Transcription regulation</keyword>
<evidence type="ECO:0000256" key="1">
    <source>
        <dbReference type="ARBA" id="ARBA00023015"/>
    </source>
</evidence>
<evidence type="ECO:0000256" key="3">
    <source>
        <dbReference type="ARBA" id="ARBA00023163"/>
    </source>
</evidence>
<dbReference type="AlphaFoldDB" id="A0A4Q0YQ58"/>
<dbReference type="InterPro" id="IPR036390">
    <property type="entry name" value="WH_DNA-bd_sf"/>
</dbReference>
<comment type="caution">
    <text evidence="5">The sequence shown here is derived from an EMBL/GenBank/DDBJ whole genome shotgun (WGS) entry which is preliminary data.</text>
</comment>
<keyword evidence="3" id="KW-0804">Transcription</keyword>
<dbReference type="Gene3D" id="1.10.10.10">
    <property type="entry name" value="Winged helix-like DNA-binding domain superfamily/Winged helix DNA-binding domain"/>
    <property type="match status" value="1"/>
</dbReference>
<keyword evidence="6" id="KW-1185">Reference proteome</keyword>
<dbReference type="EMBL" id="PEIB01000026">
    <property type="protein sequence ID" value="RXJ72144.1"/>
    <property type="molecule type" value="Genomic_DNA"/>
</dbReference>
<proteinExistence type="predicted"/>
<dbReference type="Proteomes" id="UP000290287">
    <property type="component" value="Unassembled WGS sequence"/>
</dbReference>
<dbReference type="GO" id="GO:0003677">
    <property type="term" value="F:DNA binding"/>
    <property type="evidence" value="ECO:0007669"/>
    <property type="project" value="UniProtKB-KW"/>
</dbReference>
<dbReference type="InterPro" id="IPR002577">
    <property type="entry name" value="HTH_HxlR"/>
</dbReference>
<name>A0A4Q0YQ58_9GAMM</name>
<evidence type="ECO:0000313" key="6">
    <source>
        <dbReference type="Proteomes" id="UP000290287"/>
    </source>
</evidence>
<keyword evidence="2" id="KW-0238">DNA-binding</keyword>
<sequence length="118" mass="13458">MSIPYPNSPVRGSQTGKPIMALFDLLGRTWALGIIWQLSFGSATFRELQQRCENISPTLLNNRIKELRALELMSTSDDGYQLTELGNELVAFIKPLGDWSYHWADNIQNNNNKERSED</sequence>
<protein>
    <submittedName>
        <fullName evidence="5">Transcriptional regulator</fullName>
    </submittedName>
</protein>
<dbReference type="InterPro" id="IPR036388">
    <property type="entry name" value="WH-like_DNA-bd_sf"/>
</dbReference>
<feature type="domain" description="HTH hxlR-type" evidence="4">
    <location>
        <begin position="17"/>
        <end position="108"/>
    </location>
</feature>